<dbReference type="Proteomes" id="UP000264605">
    <property type="component" value="Plasmid unnamed1"/>
</dbReference>
<evidence type="ECO:0000313" key="2">
    <source>
        <dbReference type="EMBL" id="AXV67185.1"/>
    </source>
</evidence>
<evidence type="ECO:0000313" key="5">
    <source>
        <dbReference type="Proteomes" id="UP000264605"/>
    </source>
</evidence>
<keyword evidence="4" id="KW-1185">Reference proteome</keyword>
<feature type="region of interest" description="Disordered" evidence="1">
    <location>
        <begin position="24"/>
        <end position="44"/>
    </location>
</feature>
<dbReference type="EMBL" id="CP032091">
    <property type="protein sequence ID" value="AXV67185.1"/>
    <property type="molecule type" value="Genomic_DNA"/>
</dbReference>
<proteinExistence type="predicted"/>
<geneLocation type="plasmid" evidence="2 5">
    <name>unnamed1</name>
</geneLocation>
<dbReference type="KEGG" id="pdj:D0907_17850"/>
<dbReference type="RefSeq" id="WP_065979148.1">
    <property type="nucleotide sequence ID" value="NZ_CP032091.1"/>
</dbReference>
<name>A0AAD0S2V1_9GAMM</name>
<organism evidence="2 5">
    <name type="scientific">Pseudoalteromonas lipolytica</name>
    <dbReference type="NCBI Taxonomy" id="570156"/>
    <lineage>
        <taxon>Bacteria</taxon>
        <taxon>Pseudomonadati</taxon>
        <taxon>Pseudomonadota</taxon>
        <taxon>Gammaproteobacteria</taxon>
        <taxon>Alteromonadales</taxon>
        <taxon>Pseudoalteromonadaceae</taxon>
        <taxon>Pseudoalteromonas</taxon>
    </lineage>
</organism>
<dbReference type="Pfam" id="PF17963">
    <property type="entry name" value="Big_9"/>
    <property type="match status" value="1"/>
</dbReference>
<reference evidence="3 4" key="1">
    <citation type="submission" date="2016-10" db="EMBL/GenBank/DDBJ databases">
        <authorList>
            <person name="Varghese N."/>
            <person name="Submissions S."/>
        </authorList>
    </citation>
    <scope>NUCLEOTIDE SEQUENCE [LARGE SCALE GENOMIC DNA]</scope>
    <source>
        <strain evidence="3 4">CGMCC 1.8499</strain>
    </source>
</reference>
<gene>
    <name evidence="2" type="ORF">D0907_17850</name>
    <name evidence="3" type="ORF">SAMN04487854_108169</name>
</gene>
<dbReference type="AlphaFoldDB" id="A0AAD0S2V1"/>
<evidence type="ECO:0000313" key="4">
    <source>
        <dbReference type="Proteomes" id="UP000183805"/>
    </source>
</evidence>
<evidence type="ECO:0008006" key="6">
    <source>
        <dbReference type="Google" id="ProtNLM"/>
    </source>
</evidence>
<dbReference type="Gene3D" id="2.60.40.3440">
    <property type="match status" value="1"/>
</dbReference>
<keyword evidence="2" id="KW-0614">Plasmid</keyword>
<protein>
    <recommendedName>
        <fullName evidence="6">Cadherin domain-containing protein</fullName>
    </recommendedName>
</protein>
<dbReference type="GeneID" id="99507348"/>
<dbReference type="Proteomes" id="UP000183805">
    <property type="component" value="Unassembled WGS sequence"/>
</dbReference>
<evidence type="ECO:0000256" key="1">
    <source>
        <dbReference type="SAM" id="MobiDB-lite"/>
    </source>
</evidence>
<accession>A0AAD0S2V1</accession>
<reference evidence="2 5" key="2">
    <citation type="submission" date="2018-08" db="EMBL/GenBank/DDBJ databases">
        <title>Draft genome sequence of Pseudoalteromonas donghaensis HJ51.</title>
        <authorList>
            <person name="Oh J."/>
            <person name="Roh D."/>
        </authorList>
    </citation>
    <scope>NUCLEOTIDE SEQUENCE [LARGE SCALE GENOMIC DNA]</scope>
    <source>
        <strain evidence="2 5">HJ51</strain>
        <plasmid evidence="2 5">unnamed1</plasmid>
    </source>
</reference>
<evidence type="ECO:0000313" key="3">
    <source>
        <dbReference type="EMBL" id="SFT73901.1"/>
    </source>
</evidence>
<dbReference type="PROSITE" id="PS51257">
    <property type="entry name" value="PROKAR_LIPOPROTEIN"/>
    <property type="match status" value="1"/>
</dbReference>
<dbReference type="EMBL" id="FPAZ01000008">
    <property type="protein sequence ID" value="SFT73901.1"/>
    <property type="molecule type" value="Genomic_DNA"/>
</dbReference>
<sequence length="172" mass="18093">MRNLKRSTITLMIMAGVLAGCNDSDNDDKDDMKPVPVNKAPSATDAMVTTQTEVVIEDMLEGSDPEGDALTYSLVSEPTLGSVVVQSDGSYTYTPNAETTGADSFEFAVSDGVNSQVTATVSITIEALQVDFAAIGRAAFNQAASDEPLRLNGRVFLNTGAEANFDDLVTGN</sequence>